<dbReference type="AlphaFoldDB" id="A1T0Y2"/>
<dbReference type="eggNOG" id="COG1687">
    <property type="taxonomic scope" value="Bacteria"/>
</dbReference>
<dbReference type="Proteomes" id="UP000000639">
    <property type="component" value="Chromosome"/>
</dbReference>
<organism evidence="2 3">
    <name type="scientific">Psychromonas ingrahamii (strain DSM 17664 / CCUG 51855 / 37)</name>
    <dbReference type="NCBI Taxonomy" id="357804"/>
    <lineage>
        <taxon>Bacteria</taxon>
        <taxon>Pseudomonadati</taxon>
        <taxon>Pseudomonadota</taxon>
        <taxon>Gammaproteobacteria</taxon>
        <taxon>Alteromonadales</taxon>
        <taxon>Psychromonadaceae</taxon>
        <taxon>Psychromonas</taxon>
    </lineage>
</organism>
<dbReference type="OrthoDB" id="5324916at2"/>
<keyword evidence="1" id="KW-0472">Membrane</keyword>
<name>A1T0Y2_PSYIN</name>
<protein>
    <submittedName>
        <fullName evidence="2">Branched-chain amino acid transport</fullName>
    </submittedName>
</protein>
<gene>
    <name evidence="2" type="ordered locus">Ping_3723</name>
</gene>
<dbReference type="PIRSF" id="PIRSF003203">
    <property type="entry name" value="AzlD"/>
    <property type="match status" value="1"/>
</dbReference>
<dbReference type="HOGENOM" id="CLU_144816_1_1_6"/>
<keyword evidence="1" id="KW-0812">Transmembrane</keyword>
<feature type="transmembrane region" description="Helical" evidence="1">
    <location>
        <begin position="37"/>
        <end position="56"/>
    </location>
</feature>
<reference evidence="2 3" key="1">
    <citation type="submission" date="2007-01" db="EMBL/GenBank/DDBJ databases">
        <title>Complete sequence of Psychromonas ingrahamii 37.</title>
        <authorList>
            <consortium name="US DOE Joint Genome Institute"/>
            <person name="Copeland A."/>
            <person name="Lucas S."/>
            <person name="Lapidus A."/>
            <person name="Barry K."/>
            <person name="Detter J.C."/>
            <person name="Glavina del Rio T."/>
            <person name="Hammon N."/>
            <person name="Israni S."/>
            <person name="Dalin E."/>
            <person name="Tice H."/>
            <person name="Pitluck S."/>
            <person name="Thompson L.S."/>
            <person name="Brettin T."/>
            <person name="Bruce D."/>
            <person name="Han C."/>
            <person name="Tapia R."/>
            <person name="Schmutz J."/>
            <person name="Larimer F."/>
            <person name="Land M."/>
            <person name="Hauser L."/>
            <person name="Kyrpides N."/>
            <person name="Ivanova N."/>
            <person name="Staley J."/>
            <person name="Richardson P."/>
        </authorList>
    </citation>
    <scope>NUCLEOTIDE SEQUENCE [LARGE SCALE GENOMIC DNA]</scope>
    <source>
        <strain evidence="2 3">37</strain>
    </source>
</reference>
<evidence type="ECO:0000256" key="1">
    <source>
        <dbReference type="SAM" id="Phobius"/>
    </source>
</evidence>
<dbReference type="Pfam" id="PF05437">
    <property type="entry name" value="AzlD"/>
    <property type="match status" value="1"/>
</dbReference>
<sequence length="109" mass="12416">MQNINYLLLFIMVMAVATFITRVLPFILLYKISDHPMLIYLGRYLPPVMMVLLLIYCFKDLRFSTFDDGPAELLALLLVVALHLWRGNALLSIMAGTGLYMFISQSLAV</sequence>
<keyword evidence="3" id="KW-1185">Reference proteome</keyword>
<evidence type="ECO:0000313" key="3">
    <source>
        <dbReference type="Proteomes" id="UP000000639"/>
    </source>
</evidence>
<evidence type="ECO:0000313" key="2">
    <source>
        <dbReference type="EMBL" id="ABM05397.1"/>
    </source>
</evidence>
<feature type="transmembrane region" description="Helical" evidence="1">
    <location>
        <begin position="6"/>
        <end position="30"/>
    </location>
</feature>
<dbReference type="EMBL" id="CP000510">
    <property type="protein sequence ID" value="ABM05397.1"/>
    <property type="molecule type" value="Genomic_DNA"/>
</dbReference>
<dbReference type="InterPro" id="IPR008407">
    <property type="entry name" value="Brnchd-chn_aa_trnsp_AzlD"/>
</dbReference>
<keyword evidence="1" id="KW-1133">Transmembrane helix</keyword>
<accession>A1T0Y2</accession>
<dbReference type="KEGG" id="pin:Ping_3723"/>
<proteinExistence type="predicted"/>
<dbReference type="RefSeq" id="WP_011771945.1">
    <property type="nucleotide sequence ID" value="NC_008709.1"/>
</dbReference>